<evidence type="ECO:0000313" key="2">
    <source>
        <dbReference type="EMBL" id="BCK81608.1"/>
    </source>
</evidence>
<sequence length="159" mass="18792">MDENHPKRRKDKYNPYTIGTTEDGRHWLTFSDGQGDRHHFEISAAVFALFDSFELDDLSYLNEMDRHYEQSELTEASLYDRAVHRPATVEESALQSMEYARLHRAIAKLPEIQKRRLILYYFQGLTYEQIAEMEGCTKRAVKFSVDIAVEKLKKFFKNF</sequence>
<evidence type="ECO:0000259" key="1">
    <source>
        <dbReference type="Pfam" id="PF08281"/>
    </source>
</evidence>
<protein>
    <recommendedName>
        <fullName evidence="1">RNA polymerase sigma factor 70 region 4 type 2 domain-containing protein</fullName>
    </recommendedName>
</protein>
<proteinExistence type="predicted"/>
<feature type="domain" description="RNA polymerase sigma factor 70 region 4 type 2" evidence="1">
    <location>
        <begin position="101"/>
        <end position="143"/>
    </location>
</feature>
<organism evidence="2 3">
    <name type="scientific">Vescimonas coprocola</name>
    <dbReference type="NCBI Taxonomy" id="2714355"/>
    <lineage>
        <taxon>Bacteria</taxon>
        <taxon>Bacillati</taxon>
        <taxon>Bacillota</taxon>
        <taxon>Clostridia</taxon>
        <taxon>Eubacteriales</taxon>
        <taxon>Oscillospiraceae</taxon>
        <taxon>Vescimonas</taxon>
    </lineage>
</organism>
<dbReference type="InterPro" id="IPR013249">
    <property type="entry name" value="RNA_pol_sigma70_r4_t2"/>
</dbReference>
<dbReference type="Pfam" id="PF08281">
    <property type="entry name" value="Sigma70_r4_2"/>
    <property type="match status" value="1"/>
</dbReference>
<reference evidence="2" key="1">
    <citation type="submission" date="2020-09" db="EMBL/GenBank/DDBJ databases">
        <title>New species isolated from human feces.</title>
        <authorList>
            <person name="Kitahara M."/>
            <person name="Shigeno Y."/>
            <person name="Shime M."/>
            <person name="Matsumoto Y."/>
            <person name="Nakamura S."/>
            <person name="Motooka D."/>
            <person name="Fukuoka S."/>
            <person name="Nishikawa H."/>
            <person name="Benno Y."/>
        </authorList>
    </citation>
    <scope>NUCLEOTIDE SEQUENCE</scope>
    <source>
        <strain evidence="2">MM50</strain>
    </source>
</reference>
<name>A0A810PZU5_9FIRM</name>
<dbReference type="SUPFAM" id="SSF88659">
    <property type="entry name" value="Sigma3 and sigma4 domains of RNA polymerase sigma factors"/>
    <property type="match status" value="1"/>
</dbReference>
<gene>
    <name evidence="2" type="ORF">MM50RIKEN_13710</name>
</gene>
<dbReference type="InterPro" id="IPR036388">
    <property type="entry name" value="WH-like_DNA-bd_sf"/>
</dbReference>
<dbReference type="GO" id="GO:0003677">
    <property type="term" value="F:DNA binding"/>
    <property type="evidence" value="ECO:0007669"/>
    <property type="project" value="InterPro"/>
</dbReference>
<dbReference type="AlphaFoldDB" id="A0A810PZU5"/>
<accession>A0A810PZU5</accession>
<dbReference type="CDD" id="cd06171">
    <property type="entry name" value="Sigma70_r4"/>
    <property type="match status" value="1"/>
</dbReference>
<dbReference type="InterPro" id="IPR013324">
    <property type="entry name" value="RNA_pol_sigma_r3/r4-like"/>
</dbReference>
<dbReference type="Gene3D" id="1.10.10.10">
    <property type="entry name" value="Winged helix-like DNA-binding domain superfamily/Winged helix DNA-binding domain"/>
    <property type="match status" value="1"/>
</dbReference>
<dbReference type="KEGG" id="vcop:MM50RIKEN_13710"/>
<dbReference type="Proteomes" id="UP000681035">
    <property type="component" value="Chromosome"/>
</dbReference>
<dbReference type="GO" id="GO:0016987">
    <property type="term" value="F:sigma factor activity"/>
    <property type="evidence" value="ECO:0007669"/>
    <property type="project" value="InterPro"/>
</dbReference>
<dbReference type="GO" id="GO:0006352">
    <property type="term" value="P:DNA-templated transcription initiation"/>
    <property type="evidence" value="ECO:0007669"/>
    <property type="project" value="InterPro"/>
</dbReference>
<evidence type="ECO:0000313" key="3">
    <source>
        <dbReference type="Proteomes" id="UP000681035"/>
    </source>
</evidence>
<keyword evidence="3" id="KW-1185">Reference proteome</keyword>
<dbReference type="InterPro" id="IPR014284">
    <property type="entry name" value="RNA_pol_sigma-70_dom"/>
</dbReference>
<dbReference type="EMBL" id="AP023418">
    <property type="protein sequence ID" value="BCK81608.1"/>
    <property type="molecule type" value="Genomic_DNA"/>
</dbReference>
<dbReference type="RefSeq" id="WP_213540370.1">
    <property type="nucleotide sequence ID" value="NZ_AP023418.1"/>
</dbReference>
<dbReference type="NCBIfam" id="TIGR02937">
    <property type="entry name" value="sigma70-ECF"/>
    <property type="match status" value="1"/>
</dbReference>